<proteinExistence type="inferred from homology"/>
<name>A0A095HDQ6_BURGA</name>
<protein>
    <submittedName>
        <fullName evidence="4">DUF1445 domain-containing protein</fullName>
    </submittedName>
</protein>
<dbReference type="PANTHER" id="PTHR32022:SF10">
    <property type="entry name" value="D-GLUTAMATE CYCLASE, MITOCHONDRIAL"/>
    <property type="match status" value="1"/>
</dbReference>
<reference evidence="6" key="3">
    <citation type="submission" date="2017-09" db="EMBL/GenBank/DDBJ databases">
        <title>FDA dAtabase for Regulatory Grade micrObial Sequences (FDA-ARGOS): Supporting development and validation of Infectious Disease Dx tests.</title>
        <authorList>
            <person name="Minogue T."/>
            <person name="Wolcott M."/>
            <person name="Wasieloski L."/>
            <person name="Aguilar W."/>
            <person name="Moore D."/>
            <person name="Tallon L."/>
            <person name="Sadzewicz L."/>
            <person name="Ott S."/>
            <person name="Zhao X."/>
            <person name="Nagaraj S."/>
            <person name="Vavikolanu K."/>
            <person name="Aluvathingal J."/>
            <person name="Nadendla S."/>
            <person name="Sichtig H."/>
        </authorList>
    </citation>
    <scope>NUCLEOTIDE SEQUENCE [LARGE SCALE GENOMIC DNA]</scope>
    <source>
        <strain evidence="6">FDAARGOS_390</strain>
    </source>
</reference>
<dbReference type="Pfam" id="PF07286">
    <property type="entry name" value="D-Glu_cyclase"/>
    <property type="match status" value="1"/>
</dbReference>
<comment type="similarity">
    <text evidence="1">Belongs to the D-glutamate cyclase family.</text>
</comment>
<organism evidence="4 6">
    <name type="scientific">Burkholderia gladioli</name>
    <name type="common">Pseudomonas marginata</name>
    <name type="synonym">Phytomonas marginata</name>
    <dbReference type="NCBI Taxonomy" id="28095"/>
    <lineage>
        <taxon>Bacteria</taxon>
        <taxon>Pseudomonadati</taxon>
        <taxon>Pseudomonadota</taxon>
        <taxon>Betaproteobacteria</taxon>
        <taxon>Burkholderiales</taxon>
        <taxon>Burkholderiaceae</taxon>
        <taxon>Burkholderia</taxon>
    </lineage>
</organism>
<dbReference type="Gene3D" id="3.40.1640.10">
    <property type="entry name" value="PSTPO5379-like"/>
    <property type="match status" value="1"/>
</dbReference>
<evidence type="ECO:0000313" key="6">
    <source>
        <dbReference type="Proteomes" id="UP000220629"/>
    </source>
</evidence>
<comment type="caution">
    <text evidence="4">The sequence shown here is derived from an EMBL/GenBank/DDBJ whole genome shotgun (WGS) entry which is preliminary data.</text>
</comment>
<dbReference type="SUPFAM" id="SSF160920">
    <property type="entry name" value="PSTPO5379-like"/>
    <property type="match status" value="1"/>
</dbReference>
<reference evidence="3 5" key="1">
    <citation type="submission" date="2014-04" db="EMBL/GenBank/DDBJ databases">
        <authorList>
            <person name="Bishop-Lilly K.A."/>
            <person name="Broomall S.M."/>
            <person name="Chain P.S."/>
            <person name="Chertkov O."/>
            <person name="Coyne S.R."/>
            <person name="Daligault H.E."/>
            <person name="Davenport K.W."/>
            <person name="Erkkila T."/>
            <person name="Frey K.G."/>
            <person name="Gibbons H.S."/>
            <person name="Gu W."/>
            <person name="Jaissle J."/>
            <person name="Johnson S.L."/>
            <person name="Koroleva G.I."/>
            <person name="Ladner J.T."/>
            <person name="Lo C.-C."/>
            <person name="Minogue T.D."/>
            <person name="Munk C."/>
            <person name="Palacios G.F."/>
            <person name="Redden C.L."/>
            <person name="Rosenzweig C.N."/>
            <person name="Scholz M.B."/>
            <person name="Teshima H."/>
            <person name="Xu Y."/>
        </authorList>
    </citation>
    <scope>NUCLEOTIDE SEQUENCE [LARGE SCALE GENOMIC DNA]</scope>
    <source>
        <strain evidence="3">Gladioli</strain>
        <strain evidence="5">gladioli</strain>
    </source>
</reference>
<dbReference type="Proteomes" id="UP000220629">
    <property type="component" value="Unassembled WGS sequence"/>
</dbReference>
<evidence type="ECO:0000256" key="1">
    <source>
        <dbReference type="ARBA" id="ARBA00007896"/>
    </source>
</evidence>
<dbReference type="GO" id="GO:0016829">
    <property type="term" value="F:lyase activity"/>
    <property type="evidence" value="ECO:0007669"/>
    <property type="project" value="UniProtKB-KW"/>
</dbReference>
<dbReference type="EMBL" id="JPGG01000017">
    <property type="protein sequence ID" value="KGC11679.1"/>
    <property type="molecule type" value="Genomic_DNA"/>
</dbReference>
<dbReference type="OrthoDB" id="149585at2"/>
<dbReference type="InterPro" id="IPR038021">
    <property type="entry name" value="Putative_hydro-lyase"/>
</dbReference>
<evidence type="ECO:0000313" key="4">
    <source>
        <dbReference type="EMBL" id="PEH37904.1"/>
    </source>
</evidence>
<dbReference type="AlphaFoldDB" id="A0A095HDQ6"/>
<dbReference type="Gene3D" id="3.30.2040.10">
    <property type="entry name" value="PSTPO5379-like domain"/>
    <property type="match status" value="1"/>
</dbReference>
<evidence type="ECO:0000313" key="3">
    <source>
        <dbReference type="EMBL" id="KGC11679.1"/>
    </source>
</evidence>
<dbReference type="InterPro" id="IPR009906">
    <property type="entry name" value="D-Glu_cyclase"/>
</dbReference>
<keyword evidence="2" id="KW-0456">Lyase</keyword>
<dbReference type="RefSeq" id="WP_036050631.1">
    <property type="nucleotide sequence ID" value="NZ_CADEVY010000004.1"/>
</dbReference>
<dbReference type="PANTHER" id="PTHR32022">
    <property type="entry name" value="D-GLUTAMATE CYCLASE, MITOCHONDRIAL"/>
    <property type="match status" value="1"/>
</dbReference>
<reference evidence="4" key="2">
    <citation type="submission" date="2017-09" db="EMBL/GenBank/DDBJ databases">
        <title>FDA dAtabase for Regulatory Grade micrObial Sequences (FDA-ARGOS): Supporting development and validation of Infectious Disease Dx tests.</title>
        <authorList>
            <person name="Minogue T."/>
            <person name="Wolcott M."/>
            <person name="Wasieloski L."/>
            <person name="Aguilar W."/>
            <person name="Moore D."/>
            <person name="Tallon L.J."/>
            <person name="Sadzewicz L."/>
            <person name="Ott S."/>
            <person name="Zhao X."/>
            <person name="Nagaraj S."/>
            <person name="Vavikolanu K."/>
            <person name="Aluvathingal J."/>
            <person name="Nadendla S."/>
            <person name="Sichtig H."/>
        </authorList>
    </citation>
    <scope>NUCLEOTIDE SEQUENCE</scope>
    <source>
        <strain evidence="4">FDAARGOS_390</strain>
    </source>
</reference>
<accession>A0A095HDQ6</accession>
<sequence>MSTTQTKDLSFDTPVALRRAIREGRYRGFTNLHAQEYVQGNLMIVPADHADPFEAFCRANPQALPLLGRSERGVPFIASLGAELDLRTDVGGYTVFRDGVAVETPVSIVEHWRDDLVAFVLGCSFSFETLLRNHGVTLRHLDEGNVSAMYVTSLPTIGSGPFGGPLVVSMRALSPADAIRATMVSARHPMFHGAPVHIGLPELIGIDDLAQSYGGHGLTALRADELPVFWACGATAQLAAMHARLPFCITHYKAHMVVTDVRIDDLVASPLI</sequence>
<evidence type="ECO:0000313" key="5">
    <source>
        <dbReference type="Proteomes" id="UP000029590"/>
    </source>
</evidence>
<dbReference type="EMBL" id="PDDY01000004">
    <property type="protein sequence ID" value="PEH37904.1"/>
    <property type="molecule type" value="Genomic_DNA"/>
</dbReference>
<dbReference type="KEGG" id="bgo:BM43_4012"/>
<evidence type="ECO:0000256" key="2">
    <source>
        <dbReference type="ARBA" id="ARBA00023239"/>
    </source>
</evidence>
<dbReference type="Proteomes" id="UP000029590">
    <property type="component" value="Unassembled WGS sequence"/>
</dbReference>
<gene>
    <name evidence="4" type="ORF">CRM94_25920</name>
    <name evidence="3" type="ORF">DM48_7486</name>
</gene>